<comment type="caution">
    <text evidence="3">The sequence shown here is derived from an EMBL/GenBank/DDBJ whole genome shotgun (WGS) entry which is preliminary data.</text>
</comment>
<protein>
    <submittedName>
        <fullName evidence="3">Uncharacterized protein</fullName>
    </submittedName>
</protein>
<dbReference type="AlphaFoldDB" id="A0A813JCI6"/>
<feature type="compositionally biased region" description="Low complexity" evidence="2">
    <location>
        <begin position="8"/>
        <end position="22"/>
    </location>
</feature>
<dbReference type="Proteomes" id="UP000626109">
    <property type="component" value="Unassembled WGS sequence"/>
</dbReference>
<evidence type="ECO:0000256" key="2">
    <source>
        <dbReference type="SAM" id="MobiDB-lite"/>
    </source>
</evidence>
<accession>A0A813JCI6</accession>
<evidence type="ECO:0000313" key="4">
    <source>
        <dbReference type="Proteomes" id="UP000626109"/>
    </source>
</evidence>
<feature type="compositionally biased region" description="Low complexity" evidence="2">
    <location>
        <begin position="56"/>
        <end position="70"/>
    </location>
</feature>
<feature type="non-terminal residue" evidence="3">
    <location>
        <position position="1"/>
    </location>
</feature>
<keyword evidence="1" id="KW-0175">Coiled coil</keyword>
<name>A0A813JCI6_POLGL</name>
<proteinExistence type="predicted"/>
<sequence>GPPPGNQPTSGSASEPSAAAPLSDEKPKSAVPAPPPEVTPRGGEGPAQRALLIQMSAGSLGHSGGSSASLTDDVRLNRLRSLLREALRLCPQALLGAREHLQAAQARIEEYAAEVAPEEDQNPLG</sequence>
<evidence type="ECO:0000256" key="1">
    <source>
        <dbReference type="SAM" id="Coils"/>
    </source>
</evidence>
<feature type="region of interest" description="Disordered" evidence="2">
    <location>
        <begin position="1"/>
        <end position="73"/>
    </location>
</feature>
<dbReference type="EMBL" id="CAJNNW010024583">
    <property type="protein sequence ID" value="CAE8673264.1"/>
    <property type="molecule type" value="Genomic_DNA"/>
</dbReference>
<organism evidence="3 4">
    <name type="scientific">Polarella glacialis</name>
    <name type="common">Dinoflagellate</name>
    <dbReference type="NCBI Taxonomy" id="89957"/>
    <lineage>
        <taxon>Eukaryota</taxon>
        <taxon>Sar</taxon>
        <taxon>Alveolata</taxon>
        <taxon>Dinophyceae</taxon>
        <taxon>Suessiales</taxon>
        <taxon>Suessiaceae</taxon>
        <taxon>Polarella</taxon>
    </lineage>
</organism>
<feature type="coiled-coil region" evidence="1">
    <location>
        <begin position="94"/>
        <end position="121"/>
    </location>
</feature>
<evidence type="ECO:0000313" key="3">
    <source>
        <dbReference type="EMBL" id="CAE8673264.1"/>
    </source>
</evidence>
<gene>
    <name evidence="3" type="ORF">PGLA2088_LOCUS18453</name>
</gene>
<reference evidence="3" key="1">
    <citation type="submission" date="2021-02" db="EMBL/GenBank/DDBJ databases">
        <authorList>
            <person name="Dougan E. K."/>
            <person name="Rhodes N."/>
            <person name="Thang M."/>
            <person name="Chan C."/>
        </authorList>
    </citation>
    <scope>NUCLEOTIDE SEQUENCE</scope>
</reference>